<proteinExistence type="predicted"/>
<dbReference type="Pfam" id="PF01954">
    <property type="entry name" value="AF2212-like"/>
    <property type="match status" value="1"/>
</dbReference>
<sequence length="68" mass="8185">MAELRTYAVYKNGTLVVEDPLNLPDHTRVEVFVIRRRFSEFVKKFWEPVAKEDIDHLLLKTRRRVRDA</sequence>
<reference evidence="1" key="1">
    <citation type="journal article" date="2015" name="Proc. Natl. Acad. Sci. U.S.A.">
        <title>Networks of energetic and metabolic interactions define dynamics in microbial communities.</title>
        <authorList>
            <person name="Embree M."/>
            <person name="Liu J.K."/>
            <person name="Al-Bassam M.M."/>
            <person name="Zengler K."/>
        </authorList>
    </citation>
    <scope>NUCLEOTIDE SEQUENCE</scope>
</reference>
<dbReference type="InterPro" id="IPR008203">
    <property type="entry name" value="AF2212-like"/>
</dbReference>
<gene>
    <name evidence="1" type="ORF">ASZ90_015288</name>
</gene>
<organism evidence="1">
    <name type="scientific">hydrocarbon metagenome</name>
    <dbReference type="NCBI Taxonomy" id="938273"/>
    <lineage>
        <taxon>unclassified sequences</taxon>
        <taxon>metagenomes</taxon>
        <taxon>ecological metagenomes</taxon>
    </lineage>
</organism>
<comment type="caution">
    <text evidence="1">The sequence shown here is derived from an EMBL/GenBank/DDBJ whole genome shotgun (WGS) entry which is preliminary data.</text>
</comment>
<name>A0A0W8F2P3_9ZZZZ</name>
<evidence type="ECO:0000313" key="1">
    <source>
        <dbReference type="EMBL" id="KUG15069.1"/>
    </source>
</evidence>
<dbReference type="EMBL" id="LNQE01001591">
    <property type="protein sequence ID" value="KUG15069.1"/>
    <property type="molecule type" value="Genomic_DNA"/>
</dbReference>
<evidence type="ECO:0008006" key="2">
    <source>
        <dbReference type="Google" id="ProtNLM"/>
    </source>
</evidence>
<dbReference type="SUPFAM" id="SSF141694">
    <property type="entry name" value="AF2212/PG0164-like"/>
    <property type="match status" value="1"/>
</dbReference>
<dbReference type="AlphaFoldDB" id="A0A0W8F2P3"/>
<protein>
    <recommendedName>
        <fullName evidence="2">DUF104 domain-containing protein</fullName>
    </recommendedName>
</protein>
<accession>A0A0W8F2P3</accession>